<dbReference type="InterPro" id="IPR011057">
    <property type="entry name" value="Mss4-like_sf"/>
</dbReference>
<feature type="domain" description="CENP-V/GFA" evidence="5">
    <location>
        <begin position="4"/>
        <end position="109"/>
    </location>
</feature>
<dbReference type="PANTHER" id="PTHR33337">
    <property type="entry name" value="GFA DOMAIN-CONTAINING PROTEIN"/>
    <property type="match status" value="1"/>
</dbReference>
<accession>A0AAW9S408</accession>
<dbReference type="GO" id="GO:0016846">
    <property type="term" value="F:carbon-sulfur lyase activity"/>
    <property type="evidence" value="ECO:0007669"/>
    <property type="project" value="InterPro"/>
</dbReference>
<dbReference type="Proteomes" id="UP001378188">
    <property type="component" value="Unassembled WGS sequence"/>
</dbReference>
<keyword evidence="7" id="KW-1185">Reference proteome</keyword>
<dbReference type="RefSeq" id="WP_340332593.1">
    <property type="nucleotide sequence ID" value="NZ_JAZHOF010000015.1"/>
</dbReference>
<dbReference type="Pfam" id="PF04828">
    <property type="entry name" value="GFA"/>
    <property type="match status" value="1"/>
</dbReference>
<keyword evidence="2" id="KW-0479">Metal-binding</keyword>
<dbReference type="SUPFAM" id="SSF51316">
    <property type="entry name" value="Mss4-like"/>
    <property type="match status" value="1"/>
</dbReference>
<evidence type="ECO:0000313" key="6">
    <source>
        <dbReference type="EMBL" id="MEJ8574893.1"/>
    </source>
</evidence>
<reference evidence="6 7" key="1">
    <citation type="submission" date="2024-02" db="EMBL/GenBank/DDBJ databases">
        <title>Genome analysis and characterization of Microbaculum marinisediminis sp. nov., isolated from marine sediment.</title>
        <authorList>
            <person name="Du Z.-J."/>
            <person name="Ye Y.-Q."/>
            <person name="Zhang Z.-R."/>
            <person name="Yuan S.-M."/>
            <person name="Zhang X.-Y."/>
        </authorList>
    </citation>
    <scope>NUCLEOTIDE SEQUENCE [LARGE SCALE GENOMIC DNA]</scope>
    <source>
        <strain evidence="6 7">SDUM1044001</strain>
    </source>
</reference>
<comment type="caution">
    <text evidence="6">The sequence shown here is derived from an EMBL/GenBank/DDBJ whole genome shotgun (WGS) entry which is preliminary data.</text>
</comment>
<comment type="similarity">
    <text evidence="1">Belongs to the Gfa family.</text>
</comment>
<proteinExistence type="inferred from homology"/>
<dbReference type="PANTHER" id="PTHR33337:SF40">
    <property type="entry name" value="CENP-V_GFA DOMAIN-CONTAINING PROTEIN-RELATED"/>
    <property type="match status" value="1"/>
</dbReference>
<keyword evidence="4" id="KW-0456">Lyase</keyword>
<name>A0AAW9S408_9HYPH</name>
<evidence type="ECO:0000259" key="5">
    <source>
        <dbReference type="PROSITE" id="PS51891"/>
    </source>
</evidence>
<keyword evidence="3" id="KW-0862">Zinc</keyword>
<evidence type="ECO:0000256" key="3">
    <source>
        <dbReference type="ARBA" id="ARBA00022833"/>
    </source>
</evidence>
<dbReference type="Gene3D" id="3.90.1590.10">
    <property type="entry name" value="glutathione-dependent formaldehyde- activating enzyme (gfa)"/>
    <property type="match status" value="1"/>
</dbReference>
<organism evidence="6 7">
    <name type="scientific">Microbaculum marinum</name>
    <dbReference type="NCBI Taxonomy" id="1764581"/>
    <lineage>
        <taxon>Bacteria</taxon>
        <taxon>Pseudomonadati</taxon>
        <taxon>Pseudomonadota</taxon>
        <taxon>Alphaproteobacteria</taxon>
        <taxon>Hyphomicrobiales</taxon>
        <taxon>Tepidamorphaceae</taxon>
        <taxon>Microbaculum</taxon>
    </lineage>
</organism>
<evidence type="ECO:0000256" key="2">
    <source>
        <dbReference type="ARBA" id="ARBA00022723"/>
    </source>
</evidence>
<dbReference type="GO" id="GO:0046872">
    <property type="term" value="F:metal ion binding"/>
    <property type="evidence" value="ECO:0007669"/>
    <property type="project" value="UniProtKB-KW"/>
</dbReference>
<dbReference type="EMBL" id="JAZHOF010000015">
    <property type="protein sequence ID" value="MEJ8574893.1"/>
    <property type="molecule type" value="Genomic_DNA"/>
</dbReference>
<evidence type="ECO:0000256" key="4">
    <source>
        <dbReference type="ARBA" id="ARBA00023239"/>
    </source>
</evidence>
<sequence>MMTLTGGCLCGAVRYEIDYEGERGSTCHCAMCRRQSGGAFMGFVTVPRGHLRLTGELKTYRSSEIGLRSFCPNCGTPITMDYSFEDDRTGVVTGSLDDPEAVPPSLHWGAESMLSWLKLEDGLPRMTTDEDPEFVEALRRLGERDR</sequence>
<dbReference type="InterPro" id="IPR006913">
    <property type="entry name" value="CENP-V/GFA"/>
</dbReference>
<evidence type="ECO:0000313" key="7">
    <source>
        <dbReference type="Proteomes" id="UP001378188"/>
    </source>
</evidence>
<dbReference type="AlphaFoldDB" id="A0AAW9S408"/>
<dbReference type="PROSITE" id="PS51891">
    <property type="entry name" value="CENP_V_GFA"/>
    <property type="match status" value="1"/>
</dbReference>
<evidence type="ECO:0000256" key="1">
    <source>
        <dbReference type="ARBA" id="ARBA00005495"/>
    </source>
</evidence>
<protein>
    <submittedName>
        <fullName evidence="6">GFA family protein</fullName>
    </submittedName>
</protein>
<gene>
    <name evidence="6" type="ORF">V3328_25690</name>
</gene>